<proteinExistence type="predicted"/>
<reference evidence="6" key="1">
    <citation type="submission" date="2015-09" db="EMBL/GenBank/DDBJ databases">
        <title>Complete sequence of Algoriphagus sp. M8-2.</title>
        <authorList>
            <person name="Shintani M."/>
        </authorList>
    </citation>
    <scope>NUCLEOTIDE SEQUENCE [LARGE SCALE GENOMIC DNA]</scope>
    <source>
        <strain evidence="6">M8-2</strain>
    </source>
</reference>
<organism evidence="5 6">
    <name type="scientific">Algoriphagus sanaruensis</name>
    <dbReference type="NCBI Taxonomy" id="1727163"/>
    <lineage>
        <taxon>Bacteria</taxon>
        <taxon>Pseudomonadati</taxon>
        <taxon>Bacteroidota</taxon>
        <taxon>Cytophagia</taxon>
        <taxon>Cytophagales</taxon>
        <taxon>Cyclobacteriaceae</taxon>
        <taxon>Algoriphagus</taxon>
    </lineage>
</organism>
<dbReference type="KEGG" id="alm:AO498_11190"/>
<keyword evidence="2" id="KW-0378">Hydrolase</keyword>
<dbReference type="PATRIC" id="fig|1727163.4.peg.2338"/>
<dbReference type="Proteomes" id="UP000073816">
    <property type="component" value="Chromosome"/>
</dbReference>
<protein>
    <recommendedName>
        <fullName evidence="4">Carboxyltransferase domain-containing protein</fullName>
    </recommendedName>
</protein>
<keyword evidence="6" id="KW-1185">Reference proteome</keyword>
<evidence type="ECO:0000313" key="5">
    <source>
        <dbReference type="EMBL" id="AMQ56998.1"/>
    </source>
</evidence>
<evidence type="ECO:0000313" key="6">
    <source>
        <dbReference type="Proteomes" id="UP000073816"/>
    </source>
</evidence>
<dbReference type="InterPro" id="IPR003778">
    <property type="entry name" value="CT_A_B"/>
</dbReference>
<dbReference type="OrthoDB" id="9782422at2"/>
<evidence type="ECO:0000256" key="2">
    <source>
        <dbReference type="ARBA" id="ARBA00022801"/>
    </source>
</evidence>
<dbReference type="GO" id="GO:0005524">
    <property type="term" value="F:ATP binding"/>
    <property type="evidence" value="ECO:0007669"/>
    <property type="project" value="UniProtKB-KW"/>
</dbReference>
<dbReference type="SMART" id="SM00797">
    <property type="entry name" value="AHS2"/>
    <property type="match status" value="1"/>
</dbReference>
<dbReference type="PANTHER" id="PTHR43309">
    <property type="entry name" value="5-OXOPROLINASE SUBUNIT C"/>
    <property type="match status" value="1"/>
</dbReference>
<dbReference type="Gene3D" id="2.40.100.10">
    <property type="entry name" value="Cyclophilin-like"/>
    <property type="match status" value="1"/>
</dbReference>
<gene>
    <name evidence="5" type="ORF">AO498_11190</name>
</gene>
<dbReference type="STRING" id="1727163.AO498_11190"/>
<keyword evidence="1" id="KW-0547">Nucleotide-binding</keyword>
<evidence type="ECO:0000256" key="3">
    <source>
        <dbReference type="ARBA" id="ARBA00022840"/>
    </source>
</evidence>
<evidence type="ECO:0000256" key="1">
    <source>
        <dbReference type="ARBA" id="ARBA00022741"/>
    </source>
</evidence>
<accession>A0A142EPE3</accession>
<dbReference type="PANTHER" id="PTHR43309:SF5">
    <property type="entry name" value="5-OXOPROLINASE SUBUNIT C"/>
    <property type="match status" value="1"/>
</dbReference>
<dbReference type="GO" id="GO:0016787">
    <property type="term" value="F:hydrolase activity"/>
    <property type="evidence" value="ECO:0007669"/>
    <property type="project" value="UniProtKB-KW"/>
</dbReference>
<keyword evidence="3" id="KW-0067">ATP-binding</keyword>
<dbReference type="Pfam" id="PF02626">
    <property type="entry name" value="CT_A_B"/>
    <property type="match status" value="1"/>
</dbReference>
<dbReference type="InterPro" id="IPR052708">
    <property type="entry name" value="PxpC"/>
</dbReference>
<feature type="domain" description="Carboxyltransferase" evidence="4">
    <location>
        <begin position="29"/>
        <end position="290"/>
    </location>
</feature>
<dbReference type="RefSeq" id="WP_067547484.1">
    <property type="nucleotide sequence ID" value="NZ_CP012836.1"/>
</dbReference>
<reference evidence="5 6" key="2">
    <citation type="journal article" date="2016" name="Genome Announc.">
        <title>Complete Genome Sequence of Algoriphagus sp. Strain M8-2, Isolated from a Brackish Lake.</title>
        <authorList>
            <person name="Muraguchi Y."/>
            <person name="Kushimoto K."/>
            <person name="Ohtsubo Y."/>
            <person name="Suzuki T."/>
            <person name="Dohra H."/>
            <person name="Kimbara K."/>
            <person name="Shintani M."/>
        </authorList>
    </citation>
    <scope>NUCLEOTIDE SEQUENCE [LARGE SCALE GENOMIC DNA]</scope>
    <source>
        <strain evidence="5 6">M8-2</strain>
    </source>
</reference>
<dbReference type="EMBL" id="CP012836">
    <property type="protein sequence ID" value="AMQ56998.1"/>
    <property type="molecule type" value="Genomic_DNA"/>
</dbReference>
<sequence length="290" mass="32419">MKRSIGILQILKTGPGLTIQDQGRLGRQSYGVPISGPADSLSFNWVNHVLQNDPHASVLEVSQPGLRVKFTGKTTIAWAGAQVNVKRNGEPVTDTNLIQIEPNDELEFGRFHTGNRLYIGIKDGFLEEEILGSQSFYKGISAKSSFKPLDELTYNCLQSSPLNHFAKPKWNSDWYKNPWLDFYEGPDFSFLSEDQKQKLVNHEFTLSLLSSRMGILLEEKLENHLPEMPTNPVFPGFVQLTSGGTLIILGPDAQVTGGYPRIMILSALAQSILAQKRPGQHIKFRKINLK</sequence>
<dbReference type="InterPro" id="IPR029000">
    <property type="entry name" value="Cyclophilin-like_dom_sf"/>
</dbReference>
<evidence type="ECO:0000259" key="4">
    <source>
        <dbReference type="SMART" id="SM00797"/>
    </source>
</evidence>
<name>A0A142EPE3_9BACT</name>
<dbReference type="AlphaFoldDB" id="A0A142EPE3"/>